<organism evidence="1 2">
    <name type="scientific">Rhizopogon vesiculosus</name>
    <dbReference type="NCBI Taxonomy" id="180088"/>
    <lineage>
        <taxon>Eukaryota</taxon>
        <taxon>Fungi</taxon>
        <taxon>Dikarya</taxon>
        <taxon>Basidiomycota</taxon>
        <taxon>Agaricomycotina</taxon>
        <taxon>Agaricomycetes</taxon>
        <taxon>Agaricomycetidae</taxon>
        <taxon>Boletales</taxon>
        <taxon>Suillineae</taxon>
        <taxon>Rhizopogonaceae</taxon>
        <taxon>Rhizopogon</taxon>
    </lineage>
</organism>
<dbReference type="EMBL" id="LVVM01001806">
    <property type="protein sequence ID" value="OJA17803.1"/>
    <property type="molecule type" value="Genomic_DNA"/>
</dbReference>
<feature type="non-terminal residue" evidence="1">
    <location>
        <position position="1"/>
    </location>
</feature>
<evidence type="ECO:0000313" key="1">
    <source>
        <dbReference type="EMBL" id="OJA17803.1"/>
    </source>
</evidence>
<dbReference type="Proteomes" id="UP000183567">
    <property type="component" value="Unassembled WGS sequence"/>
</dbReference>
<comment type="caution">
    <text evidence="1">The sequence shown here is derived from an EMBL/GenBank/DDBJ whole genome shotgun (WGS) entry which is preliminary data.</text>
</comment>
<reference evidence="1 2" key="1">
    <citation type="submission" date="2016-03" db="EMBL/GenBank/DDBJ databases">
        <title>Comparative genomics of the ectomycorrhizal sister species Rhizopogon vinicolor and Rhizopogon vesiculosus (Basidiomycota: Boletales) reveals a divergence of the mating type B locus.</title>
        <authorList>
            <person name="Mujic A.B."/>
            <person name="Kuo A."/>
            <person name="Tritt A."/>
            <person name="Lipzen A."/>
            <person name="Chen C."/>
            <person name="Johnson J."/>
            <person name="Sharma A."/>
            <person name="Barry K."/>
            <person name="Grigoriev I.V."/>
            <person name="Spatafora J.W."/>
        </authorList>
    </citation>
    <scope>NUCLEOTIDE SEQUENCE [LARGE SCALE GENOMIC DNA]</scope>
    <source>
        <strain evidence="1 2">AM-OR11-056</strain>
    </source>
</reference>
<keyword evidence="2" id="KW-1185">Reference proteome</keyword>
<protein>
    <submittedName>
        <fullName evidence="1">Uncharacterized protein</fullName>
    </submittedName>
</protein>
<feature type="non-terminal residue" evidence="1">
    <location>
        <position position="79"/>
    </location>
</feature>
<sequence length="79" mass="9461">QIGGYSRHRPLDCIYSTLKLFSYWRNSASRQCPQRRISYPMLTWGTRSEQLSLEQPLQQFFSVLVIFKLSSTFRRIRTQ</sequence>
<evidence type="ECO:0000313" key="2">
    <source>
        <dbReference type="Proteomes" id="UP000183567"/>
    </source>
</evidence>
<proteinExistence type="predicted"/>
<accession>A0A1J8QCW6</accession>
<gene>
    <name evidence="1" type="ORF">AZE42_13490</name>
</gene>
<dbReference type="AlphaFoldDB" id="A0A1J8QCW6"/>
<name>A0A1J8QCW6_9AGAM</name>